<dbReference type="InParanoid" id="A0A1S3ID69"/>
<dbReference type="Pfam" id="PF00665">
    <property type="entry name" value="rve"/>
    <property type="match status" value="1"/>
</dbReference>
<evidence type="ECO:0000259" key="1">
    <source>
        <dbReference type="PROSITE" id="PS50994"/>
    </source>
</evidence>
<dbReference type="GeneID" id="106163231"/>
<dbReference type="Pfam" id="PF17921">
    <property type="entry name" value="Integrase_H2C2"/>
    <property type="match status" value="1"/>
</dbReference>
<organism evidence="2 3">
    <name type="scientific">Lingula anatina</name>
    <name type="common">Brachiopod</name>
    <name type="synonym">Lingula unguis</name>
    <dbReference type="NCBI Taxonomy" id="7574"/>
    <lineage>
        <taxon>Eukaryota</taxon>
        <taxon>Metazoa</taxon>
        <taxon>Spiralia</taxon>
        <taxon>Lophotrochozoa</taxon>
        <taxon>Brachiopoda</taxon>
        <taxon>Linguliformea</taxon>
        <taxon>Lingulata</taxon>
        <taxon>Lingulida</taxon>
        <taxon>Linguloidea</taxon>
        <taxon>Lingulidae</taxon>
        <taxon>Lingula</taxon>
    </lineage>
</organism>
<protein>
    <submittedName>
        <fullName evidence="3">KRAB-A domain-containing protein 2-like isoform X1</fullName>
    </submittedName>
</protein>
<reference evidence="3" key="1">
    <citation type="submission" date="2025-08" db="UniProtKB">
        <authorList>
            <consortium name="RefSeq"/>
        </authorList>
    </citation>
    <scope>IDENTIFICATION</scope>
    <source>
        <tissue evidence="3">Gonads</tissue>
    </source>
</reference>
<evidence type="ECO:0000313" key="3">
    <source>
        <dbReference type="RefSeq" id="XP_013396210.1"/>
    </source>
</evidence>
<dbReference type="InterPro" id="IPR001584">
    <property type="entry name" value="Integrase_cat-core"/>
</dbReference>
<accession>A0A1S3ID69</accession>
<dbReference type="PROSITE" id="PS50994">
    <property type="entry name" value="INTEGRASE"/>
    <property type="match status" value="1"/>
</dbReference>
<dbReference type="InterPro" id="IPR036397">
    <property type="entry name" value="RNaseH_sf"/>
</dbReference>
<dbReference type="SUPFAM" id="SSF53098">
    <property type="entry name" value="Ribonuclease H-like"/>
    <property type="match status" value="1"/>
</dbReference>
<feature type="domain" description="Integrase catalytic" evidence="1">
    <location>
        <begin position="140"/>
        <end position="310"/>
    </location>
</feature>
<dbReference type="KEGG" id="lak:106163231"/>
<dbReference type="AlphaFoldDB" id="A0A1S3ID69"/>
<dbReference type="GO" id="GO:0003676">
    <property type="term" value="F:nucleic acid binding"/>
    <property type="evidence" value="ECO:0007669"/>
    <property type="project" value="InterPro"/>
</dbReference>
<dbReference type="RefSeq" id="XP_013396210.1">
    <property type="nucleotide sequence ID" value="XM_013540756.2"/>
</dbReference>
<dbReference type="InterPro" id="IPR012337">
    <property type="entry name" value="RNaseH-like_sf"/>
</dbReference>
<dbReference type="OrthoDB" id="10059746at2759"/>
<dbReference type="Gene3D" id="3.30.420.10">
    <property type="entry name" value="Ribonuclease H-like superfamily/Ribonuclease H"/>
    <property type="match status" value="1"/>
</dbReference>
<name>A0A1S3ID69_LINAN</name>
<dbReference type="InterPro" id="IPR050951">
    <property type="entry name" value="Retrovirus_Pol_polyprotein"/>
</dbReference>
<keyword evidence="2" id="KW-1185">Reference proteome</keyword>
<gene>
    <name evidence="3" type="primary">LOC106163231</name>
</gene>
<sequence>MAETQYETFHKLLDQHLATINESRRQKYLITQEMYEKIVSTVQVKSGEKSQYGATFKFWCKTNFKIEEIGQRKILYCIKTSRPVATKEDLFDVLANCHKRVQHSGRDKTFEEVKRNYSWIPRRAVSFYLQTCRECHSKKASKTPQASKTIISLGYLSRLQIDLIDMTSIPDGEYIWILYAKDHFTKFSWAYALTSNRTDEVASKLVEQFCFFGTPVVLQSDHGQEFTASVIKDLAEMCPGLVVMNDCPCHPESQGCVDCGDGDFQIELGKWMEQHQEGWTKGLKFVVHGINTAIAGATGKTPFELVFGQAPRHNFHLLETLQSQGLVREEDDDSCLFSSDDQATGCSVVKSEPMSSFDLEVWTCAHTPLTVPELPTVKTEMIVPTSSFDLEVAAAHTPSTVPELPTVKTEMIAPTSSFDLEVAAAHTPSTVPELPTLKTEMIASSVPETTADGYDEEIPPAKLRKIGTPKYLSTAS</sequence>
<proteinExistence type="predicted"/>
<dbReference type="PANTHER" id="PTHR37984:SF5">
    <property type="entry name" value="PROTEIN NYNRIN-LIKE"/>
    <property type="match status" value="1"/>
</dbReference>
<evidence type="ECO:0000313" key="2">
    <source>
        <dbReference type="Proteomes" id="UP000085678"/>
    </source>
</evidence>
<dbReference type="GO" id="GO:0015074">
    <property type="term" value="P:DNA integration"/>
    <property type="evidence" value="ECO:0007669"/>
    <property type="project" value="InterPro"/>
</dbReference>
<dbReference type="InterPro" id="IPR041588">
    <property type="entry name" value="Integrase_H2C2"/>
</dbReference>
<dbReference type="Proteomes" id="UP000085678">
    <property type="component" value="Unplaced"/>
</dbReference>
<dbReference type="PANTHER" id="PTHR37984">
    <property type="entry name" value="PROTEIN CBG26694"/>
    <property type="match status" value="1"/>
</dbReference>